<proteinExistence type="predicted"/>
<evidence type="ECO:0000313" key="4">
    <source>
        <dbReference type="Proteomes" id="UP000002357"/>
    </source>
</evidence>
<keyword evidence="4" id="KW-1185">Reference proteome</keyword>
<reference evidence="3 4" key="1">
    <citation type="journal article" date="2010" name="Genome Biol. Evol.">
        <title>The sequence of a 1.8-mb bacterial linear plasmid reveals a rich evolutionary reservoir of secondary metabolic pathways.</title>
        <authorList>
            <person name="Medema M.H."/>
            <person name="Trefzer A."/>
            <person name="Kovalchuk A."/>
            <person name="van den Berg M."/>
            <person name="Mueller U."/>
            <person name="Heijne W."/>
            <person name="Wu L."/>
            <person name="Alam M.T."/>
            <person name="Ronning C.M."/>
            <person name="Nierman W.C."/>
            <person name="Bovenberg R.A.L."/>
            <person name="Breitling R."/>
            <person name="Takano E."/>
        </authorList>
    </citation>
    <scope>NUCLEOTIDE SEQUENCE [LARGE SCALE GENOMIC DNA]</scope>
    <source>
        <strain evidence="4">ATCC 27064 / DSM 738 / JCM 4710 / NBRC 13307 / NCIMB 12785 / NRRL 3585 / VKM Ac-602</strain>
    </source>
</reference>
<evidence type="ECO:0000256" key="1">
    <source>
        <dbReference type="SAM" id="MobiDB-lite"/>
    </source>
</evidence>
<feature type="compositionally biased region" description="Basic and acidic residues" evidence="1">
    <location>
        <begin position="18"/>
        <end position="35"/>
    </location>
</feature>
<dbReference type="InterPro" id="IPR012349">
    <property type="entry name" value="Split_barrel_FMN-bd"/>
</dbReference>
<protein>
    <submittedName>
        <fullName evidence="3">Putative pyridoxamine 5''''-phosphate oxidase-related protein</fullName>
    </submittedName>
</protein>
<accession>E2Q3J4</accession>
<sequence>MNETQPTPAPTPTNLQQPERDPARGRSTGPDRGERPGPPPARAAGQRKRDTLARLTDDTDAWVATASAAGRPTLVPLWFLWDRDTLLMATRRTNPTARNVTPAGTMVVTLGHTRDVVLIEGPARVVEGGALEADSGDAFAARFDGWDPRTTPSWVFLRCAPQAVKAWRGVNEQAGRELMRDGRWLV</sequence>
<name>E2Q3J4_STRCL</name>
<dbReference type="Proteomes" id="UP000002357">
    <property type="component" value="Chromosome"/>
</dbReference>
<dbReference type="AlphaFoldDB" id="E2Q3J4"/>
<dbReference type="EMBL" id="CM000913">
    <property type="protein sequence ID" value="EFG06814.1"/>
    <property type="molecule type" value="Genomic_DNA"/>
</dbReference>
<dbReference type="eggNOG" id="COG3576">
    <property type="taxonomic scope" value="Bacteria"/>
</dbReference>
<evidence type="ECO:0000259" key="2">
    <source>
        <dbReference type="Pfam" id="PF01243"/>
    </source>
</evidence>
<evidence type="ECO:0000313" key="3">
    <source>
        <dbReference type="EMBL" id="EFG06814.1"/>
    </source>
</evidence>
<gene>
    <name evidence="3" type="ORF">SCLAV_1740</name>
</gene>
<dbReference type="Pfam" id="PF01243">
    <property type="entry name" value="PNPOx_N"/>
    <property type="match status" value="1"/>
</dbReference>
<dbReference type="Gene3D" id="2.30.110.10">
    <property type="entry name" value="Electron Transport, Fmn-binding Protein, Chain A"/>
    <property type="match status" value="1"/>
</dbReference>
<organism evidence="3 4">
    <name type="scientific">Streptomyces clavuligerus</name>
    <dbReference type="NCBI Taxonomy" id="1901"/>
    <lineage>
        <taxon>Bacteria</taxon>
        <taxon>Bacillati</taxon>
        <taxon>Actinomycetota</taxon>
        <taxon>Actinomycetes</taxon>
        <taxon>Kitasatosporales</taxon>
        <taxon>Streptomycetaceae</taxon>
        <taxon>Streptomyces</taxon>
    </lineage>
</organism>
<feature type="domain" description="Pyridoxamine 5'-phosphate oxidase N-terminal" evidence="2">
    <location>
        <begin position="61"/>
        <end position="167"/>
    </location>
</feature>
<dbReference type="SUPFAM" id="SSF50475">
    <property type="entry name" value="FMN-binding split barrel"/>
    <property type="match status" value="1"/>
</dbReference>
<feature type="region of interest" description="Disordered" evidence="1">
    <location>
        <begin position="1"/>
        <end position="49"/>
    </location>
</feature>
<dbReference type="InterPro" id="IPR011576">
    <property type="entry name" value="Pyridox_Oxase_N"/>
</dbReference>
<feature type="compositionally biased region" description="Polar residues" evidence="1">
    <location>
        <begin position="1"/>
        <end position="17"/>
    </location>
</feature>
<dbReference type="OrthoDB" id="3627463at2"/>
<dbReference type="STRING" id="1901.BB341_19585"/>